<evidence type="ECO:0000259" key="5">
    <source>
        <dbReference type="PROSITE" id="PS50102"/>
    </source>
</evidence>
<keyword evidence="7" id="KW-1185">Reference proteome</keyword>
<dbReference type="OrthoDB" id="267048at2759"/>
<evidence type="ECO:0000256" key="3">
    <source>
        <dbReference type="PROSITE-ProRule" id="PRU00176"/>
    </source>
</evidence>
<organism evidence="6 7">
    <name type="scientific">Arctia plantaginis</name>
    <name type="common">Wood tiger moth</name>
    <name type="synonym">Phalaena plantaginis</name>
    <dbReference type="NCBI Taxonomy" id="874455"/>
    <lineage>
        <taxon>Eukaryota</taxon>
        <taxon>Metazoa</taxon>
        <taxon>Ecdysozoa</taxon>
        <taxon>Arthropoda</taxon>
        <taxon>Hexapoda</taxon>
        <taxon>Insecta</taxon>
        <taxon>Pterygota</taxon>
        <taxon>Neoptera</taxon>
        <taxon>Endopterygota</taxon>
        <taxon>Lepidoptera</taxon>
        <taxon>Glossata</taxon>
        <taxon>Ditrysia</taxon>
        <taxon>Noctuoidea</taxon>
        <taxon>Erebidae</taxon>
        <taxon>Arctiinae</taxon>
        <taxon>Arctia</taxon>
    </lineage>
</organism>
<feature type="domain" description="RRM" evidence="5">
    <location>
        <begin position="115"/>
        <end position="196"/>
    </location>
</feature>
<evidence type="ECO:0000256" key="1">
    <source>
        <dbReference type="ARBA" id="ARBA00022737"/>
    </source>
</evidence>
<accession>A0A8S1BBC5</accession>
<feature type="region of interest" description="Disordered" evidence="4">
    <location>
        <begin position="53"/>
        <end position="84"/>
    </location>
</feature>
<sequence>MKSFGSSPSGTVAAIKHLRLDKRGRVITVTRPLGTKRPPPAMLHTLNALAGKISPGGGLDTNANRHTLPNKNHKQPSSPYSKPNGMTMNINNNNVTSINNNNNDEKPEMPDPDYIKMFVGQVPRSMDENDLRLMFEEFGRVHQINVLRDKITGASKGCCFVTFFTRKAALKAQDALHNIKTLTGMHHPIQMKPADSENRNGKCD</sequence>
<dbReference type="FunFam" id="3.30.70.330:FF:000013">
    <property type="entry name" value="CUGBP Elav-like family member 1 isoform 2"/>
    <property type="match status" value="1"/>
</dbReference>
<evidence type="ECO:0000256" key="4">
    <source>
        <dbReference type="SAM" id="MobiDB-lite"/>
    </source>
</evidence>
<dbReference type="InterPro" id="IPR000504">
    <property type="entry name" value="RRM_dom"/>
</dbReference>
<dbReference type="InterPro" id="IPR035979">
    <property type="entry name" value="RBD_domain_sf"/>
</dbReference>
<name>A0A8S1BBC5_ARCPL</name>
<gene>
    <name evidence="6" type="ORF">APLA_LOCUS15033</name>
</gene>
<dbReference type="SMART" id="SM00360">
    <property type="entry name" value="RRM"/>
    <property type="match status" value="1"/>
</dbReference>
<dbReference type="EMBL" id="CADEBC010000577">
    <property type="protein sequence ID" value="CAB3255735.1"/>
    <property type="molecule type" value="Genomic_DNA"/>
</dbReference>
<feature type="compositionally biased region" description="Polar residues" evidence="4">
    <location>
        <begin position="61"/>
        <end position="81"/>
    </location>
</feature>
<dbReference type="GO" id="GO:0003723">
    <property type="term" value="F:RNA binding"/>
    <property type="evidence" value="ECO:0007669"/>
    <property type="project" value="UniProtKB-UniRule"/>
</dbReference>
<keyword evidence="1" id="KW-0677">Repeat</keyword>
<evidence type="ECO:0000256" key="2">
    <source>
        <dbReference type="ARBA" id="ARBA00022884"/>
    </source>
</evidence>
<evidence type="ECO:0000313" key="6">
    <source>
        <dbReference type="EMBL" id="CAB3255735.1"/>
    </source>
</evidence>
<protein>
    <recommendedName>
        <fullName evidence="5">RRM domain-containing protein</fullName>
    </recommendedName>
</protein>
<evidence type="ECO:0000313" key="7">
    <source>
        <dbReference type="Proteomes" id="UP000494106"/>
    </source>
</evidence>
<reference evidence="6 7" key="1">
    <citation type="submission" date="2020-04" db="EMBL/GenBank/DDBJ databases">
        <authorList>
            <person name="Wallbank WR R."/>
            <person name="Pardo Diaz C."/>
            <person name="Kozak K."/>
            <person name="Martin S."/>
            <person name="Jiggins C."/>
            <person name="Moest M."/>
            <person name="Warren A I."/>
            <person name="Byers J.R.P. K."/>
            <person name="Montejo-Kovacevich G."/>
            <person name="Yen C E."/>
        </authorList>
    </citation>
    <scope>NUCLEOTIDE SEQUENCE [LARGE SCALE GENOMIC DNA]</scope>
</reference>
<dbReference type="PROSITE" id="PS50102">
    <property type="entry name" value="RRM"/>
    <property type="match status" value="1"/>
</dbReference>
<dbReference type="PANTHER" id="PTHR24012">
    <property type="entry name" value="RNA BINDING PROTEIN"/>
    <property type="match status" value="1"/>
</dbReference>
<dbReference type="Pfam" id="PF00076">
    <property type="entry name" value="RRM_1"/>
    <property type="match status" value="1"/>
</dbReference>
<proteinExistence type="predicted"/>
<dbReference type="InterPro" id="IPR012677">
    <property type="entry name" value="Nucleotide-bd_a/b_plait_sf"/>
</dbReference>
<dbReference type="AlphaFoldDB" id="A0A8S1BBC5"/>
<dbReference type="SUPFAM" id="SSF54928">
    <property type="entry name" value="RNA-binding domain, RBD"/>
    <property type="match status" value="1"/>
</dbReference>
<comment type="caution">
    <text evidence="6">The sequence shown here is derived from an EMBL/GenBank/DDBJ whole genome shotgun (WGS) entry which is preliminary data.</text>
</comment>
<keyword evidence="2 3" id="KW-0694">RNA-binding</keyword>
<dbReference type="Gene3D" id="3.30.70.330">
    <property type="match status" value="1"/>
</dbReference>
<dbReference type="Proteomes" id="UP000494106">
    <property type="component" value="Unassembled WGS sequence"/>
</dbReference>